<organism evidence="2 3">
    <name type="scientific">Pseudonocardia xishanensis</name>
    <dbReference type="NCBI Taxonomy" id="630995"/>
    <lineage>
        <taxon>Bacteria</taxon>
        <taxon>Bacillati</taxon>
        <taxon>Actinomycetota</taxon>
        <taxon>Actinomycetes</taxon>
        <taxon>Pseudonocardiales</taxon>
        <taxon>Pseudonocardiaceae</taxon>
        <taxon>Pseudonocardia</taxon>
    </lineage>
</organism>
<feature type="compositionally biased region" description="Low complexity" evidence="1">
    <location>
        <begin position="197"/>
        <end position="208"/>
    </location>
</feature>
<sequence length="444" mass="43322">MLLLVLVLVLIAFGLLVVALLSGSVMWAWISVAVSVAAAVALLVDWLQRRSAVKAGAEPDRVSVAPSQAPVGPPASYRGVPDIEPVTEVIPLVPHATPGGVTGPDTTSTGAGPDAEATSVMPLVEPSGSAGRPSGAEDTVTRSSGSSSPSVTDSDAEADTADPAHEAGEGRPESAAPEAELEGAAPRDEQGPGRAGGSAAAGSAGSPAEATTADVSGGSGGSVDGPTVATPAATASHGAHEAPGAAVSDAAVPDEAVPDAAVPPSHGGHGGHGAHEAPERSANGPAAAGDGSQDPVSSTAGAEGGTPVAAATRADPDRPQGTEAPRDGQAERADAAPPAAQFPAGVPVGQVAGGQPPAGNAPGPHGEPPEEPRDAEVAALVSGLDDEVVVVDEQPRYHLAGCRSLPGRPVIPLPAKEAVELGFTPCGWCTPDRTMAGRHQPAAH</sequence>
<comment type="caution">
    <text evidence="2">The sequence shown here is derived from an EMBL/GenBank/DDBJ whole genome shotgun (WGS) entry which is preliminary data.</text>
</comment>
<gene>
    <name evidence="2" type="ORF">GCM10023175_26960</name>
</gene>
<feature type="region of interest" description="Disordered" evidence="1">
    <location>
        <begin position="92"/>
        <end position="375"/>
    </location>
</feature>
<evidence type="ECO:0000313" key="2">
    <source>
        <dbReference type="EMBL" id="GAA4545964.1"/>
    </source>
</evidence>
<evidence type="ECO:0000313" key="3">
    <source>
        <dbReference type="Proteomes" id="UP001501598"/>
    </source>
</evidence>
<dbReference type="EMBL" id="BAABGT010000032">
    <property type="protein sequence ID" value="GAA4545964.1"/>
    <property type="molecule type" value="Genomic_DNA"/>
</dbReference>
<dbReference type="RefSeq" id="WP_345416900.1">
    <property type="nucleotide sequence ID" value="NZ_BAABGT010000032.1"/>
</dbReference>
<feature type="compositionally biased region" description="Low complexity" evidence="1">
    <location>
        <begin position="173"/>
        <end position="184"/>
    </location>
</feature>
<protein>
    <submittedName>
        <fullName evidence="2">Uncharacterized protein</fullName>
    </submittedName>
</protein>
<reference evidence="3" key="1">
    <citation type="journal article" date="2019" name="Int. J. Syst. Evol. Microbiol.">
        <title>The Global Catalogue of Microorganisms (GCM) 10K type strain sequencing project: providing services to taxonomists for standard genome sequencing and annotation.</title>
        <authorList>
            <consortium name="The Broad Institute Genomics Platform"/>
            <consortium name="The Broad Institute Genome Sequencing Center for Infectious Disease"/>
            <person name="Wu L."/>
            <person name="Ma J."/>
        </authorList>
    </citation>
    <scope>NUCLEOTIDE SEQUENCE [LARGE SCALE GENOMIC DNA]</scope>
    <source>
        <strain evidence="3">JCM 17906</strain>
    </source>
</reference>
<evidence type="ECO:0000256" key="1">
    <source>
        <dbReference type="SAM" id="MobiDB-lite"/>
    </source>
</evidence>
<accession>A0ABP8RR66</accession>
<proteinExistence type="predicted"/>
<name>A0ABP8RR66_9PSEU</name>
<feature type="compositionally biased region" description="Low complexity" evidence="1">
    <location>
        <begin position="245"/>
        <end position="266"/>
    </location>
</feature>
<feature type="compositionally biased region" description="Basic and acidic residues" evidence="1">
    <location>
        <begin position="162"/>
        <end position="172"/>
    </location>
</feature>
<dbReference type="Proteomes" id="UP001501598">
    <property type="component" value="Unassembled WGS sequence"/>
</dbReference>
<feature type="region of interest" description="Disordered" evidence="1">
    <location>
        <begin position="57"/>
        <end position="80"/>
    </location>
</feature>
<keyword evidence="3" id="KW-1185">Reference proteome</keyword>
<feature type="compositionally biased region" description="Low complexity" evidence="1">
    <location>
        <begin position="335"/>
        <end position="364"/>
    </location>
</feature>
<feature type="compositionally biased region" description="Basic and acidic residues" evidence="1">
    <location>
        <begin position="314"/>
        <end position="334"/>
    </location>
</feature>
<feature type="compositionally biased region" description="Low complexity" evidence="1">
    <location>
        <begin position="141"/>
        <end position="153"/>
    </location>
</feature>